<dbReference type="PANTHER" id="PTHR31477">
    <property type="entry name" value="CENTROSOMAL PROTEIN OF 44 KDA"/>
    <property type="match status" value="1"/>
</dbReference>
<comment type="subcellular location">
    <subcellularLocation>
        <location evidence="1">Cytoplasm</location>
        <location evidence="1">Cytoskeleton</location>
        <location evidence="1">Microtubule organizing center</location>
        <location evidence="1">Centrosome</location>
        <location evidence="1">Centriole</location>
    </subcellularLocation>
    <subcellularLocation>
        <location evidence="3">Cytoplasm</location>
        <location evidence="3">Cytoskeleton</location>
        <location evidence="3">Spindle pole</location>
    </subcellularLocation>
    <subcellularLocation>
        <location evidence="2">Midbody</location>
    </subcellularLocation>
</comment>
<feature type="region of interest" description="Disordered" evidence="9">
    <location>
        <begin position="257"/>
        <end position="280"/>
    </location>
</feature>
<dbReference type="AlphaFoldDB" id="A0A0R3TJM9"/>
<dbReference type="InterPro" id="IPR029157">
    <property type="entry name" value="CEP44_CC"/>
</dbReference>
<evidence type="ECO:0000256" key="5">
    <source>
        <dbReference type="ARBA" id="ARBA00022490"/>
    </source>
</evidence>
<keyword evidence="6" id="KW-0175">Coiled coil</keyword>
<protein>
    <recommendedName>
        <fullName evidence="4">Centrosomal protein of 44 kDa</fullName>
    </recommendedName>
</protein>
<evidence type="ECO:0000256" key="1">
    <source>
        <dbReference type="ARBA" id="ARBA00004114"/>
    </source>
</evidence>
<accession>A0A0R3TJM9</accession>
<gene>
    <name evidence="11" type="ORF">HNAJ_LOCUS7299</name>
</gene>
<feature type="domain" description="Centrosomal CEP44" evidence="10">
    <location>
        <begin position="46"/>
        <end position="106"/>
    </location>
</feature>
<dbReference type="Pfam" id="PF15007">
    <property type="entry name" value="CEP44"/>
    <property type="match status" value="1"/>
</dbReference>
<dbReference type="GO" id="GO:0000922">
    <property type="term" value="C:spindle pole"/>
    <property type="evidence" value="ECO:0007669"/>
    <property type="project" value="UniProtKB-SubCell"/>
</dbReference>
<dbReference type="GO" id="GO:0005814">
    <property type="term" value="C:centriole"/>
    <property type="evidence" value="ECO:0007669"/>
    <property type="project" value="UniProtKB-SubCell"/>
</dbReference>
<evidence type="ECO:0000256" key="4">
    <source>
        <dbReference type="ARBA" id="ARBA00014053"/>
    </source>
</evidence>
<keyword evidence="7" id="KW-0206">Cytoskeleton</keyword>
<keyword evidence="12" id="KW-1185">Reference proteome</keyword>
<evidence type="ECO:0000256" key="3">
    <source>
        <dbReference type="ARBA" id="ARBA00004647"/>
    </source>
</evidence>
<evidence type="ECO:0000256" key="6">
    <source>
        <dbReference type="ARBA" id="ARBA00023054"/>
    </source>
</evidence>
<evidence type="ECO:0000256" key="8">
    <source>
        <dbReference type="ARBA" id="ARBA00046235"/>
    </source>
</evidence>
<reference evidence="11 12" key="2">
    <citation type="submission" date="2018-11" db="EMBL/GenBank/DDBJ databases">
        <authorList>
            <consortium name="Pathogen Informatics"/>
        </authorList>
    </citation>
    <scope>NUCLEOTIDE SEQUENCE [LARGE SCALE GENOMIC DNA]</scope>
</reference>
<evidence type="ECO:0000259" key="10">
    <source>
        <dbReference type="Pfam" id="PF15007"/>
    </source>
</evidence>
<dbReference type="STRING" id="102285.A0A0R3TJM9"/>
<keyword evidence="5" id="KW-0963">Cytoplasm</keyword>
<dbReference type="PANTHER" id="PTHR31477:SF1">
    <property type="entry name" value="CENTROSOMAL PROTEIN OF 44 KDA"/>
    <property type="match status" value="1"/>
</dbReference>
<evidence type="ECO:0000256" key="2">
    <source>
        <dbReference type="ARBA" id="ARBA00004214"/>
    </source>
</evidence>
<proteinExistence type="predicted"/>
<dbReference type="EMBL" id="UZAE01012031">
    <property type="protein sequence ID" value="VDO03159.1"/>
    <property type="molecule type" value="Genomic_DNA"/>
</dbReference>
<organism evidence="13">
    <name type="scientific">Rodentolepis nana</name>
    <name type="common">Dwarf tapeworm</name>
    <name type="synonym">Hymenolepis nana</name>
    <dbReference type="NCBI Taxonomy" id="102285"/>
    <lineage>
        <taxon>Eukaryota</taxon>
        <taxon>Metazoa</taxon>
        <taxon>Spiralia</taxon>
        <taxon>Lophotrochozoa</taxon>
        <taxon>Platyhelminthes</taxon>
        <taxon>Cestoda</taxon>
        <taxon>Eucestoda</taxon>
        <taxon>Cyclophyllidea</taxon>
        <taxon>Hymenolepididae</taxon>
        <taxon>Rodentolepis</taxon>
    </lineage>
</organism>
<dbReference type="GO" id="GO:0030496">
    <property type="term" value="C:midbody"/>
    <property type="evidence" value="ECO:0007669"/>
    <property type="project" value="UniProtKB-SubCell"/>
</dbReference>
<comment type="function">
    <text evidence="8">Centriole-enriched microtubule-binding protein involved in centriole biogenesis. In collaboration with CEP295 and POC1B, is required for the centriole-to-centrosome conversion by ensuring the formation of bona fide centriole wall. Functions as a linker component that maintains centrosome cohesion. Associates with CROCC and regulates its stability and localization to the centrosome.</text>
</comment>
<dbReference type="InterPro" id="IPR033603">
    <property type="entry name" value="CEP44"/>
</dbReference>
<name>A0A0R3TJM9_RODNA</name>
<sequence length="474" mass="52988">MSGLRASIELLRRELRNARVKIEVDFHSMIIGSSSAFVDLFRYLFCTSDSRFMEILYRICRDLLKIKPPLSLAQFVTNSFAEKKLKMSADIVKSVAELKSRLNKRAFSTSRIPRKTSGILPTTPTWAVRRQAALSSKSSNLVARMPAKQKVKSSLINGVAPPKQVVTPQNGNSAQSETDQSIQESKCVSDLMASLNTISNQISQIVNRVEGIESRVNAIEKPLQNGNTAKLPTTLPENVAKNNLEEDIKRKLDLINSQSDSPSKYSNGNEQNSLPARSNPVQATTHLIRGNKQPVNMLSLSDINLSVETTDSISQPSFKIEDRYSPEVAKLWSGDGIKMSGNSGTYMRPTFVVSNGSDKLHKLPVEDISSYRSKLCYHGDARYRENVDLDSQRTKSTFMDYRSKAFGGGDNSDLYKDHSFSYLNNENDYSVYCSNSKNARFDVDQGLEQQISRISNMLAETQILLNSRRSIPRS</sequence>
<dbReference type="WBParaSite" id="HNAJ_0000730301-mRNA-1">
    <property type="protein sequence ID" value="HNAJ_0000730301-mRNA-1"/>
    <property type="gene ID" value="HNAJ_0000730301"/>
</dbReference>
<dbReference type="OrthoDB" id="259598at2759"/>
<reference evidence="13" key="1">
    <citation type="submission" date="2017-02" db="UniProtKB">
        <authorList>
            <consortium name="WormBaseParasite"/>
        </authorList>
    </citation>
    <scope>IDENTIFICATION</scope>
</reference>
<evidence type="ECO:0000313" key="11">
    <source>
        <dbReference type="EMBL" id="VDO03159.1"/>
    </source>
</evidence>
<dbReference type="Proteomes" id="UP000278807">
    <property type="component" value="Unassembled WGS sequence"/>
</dbReference>
<evidence type="ECO:0000313" key="12">
    <source>
        <dbReference type="Proteomes" id="UP000278807"/>
    </source>
</evidence>
<evidence type="ECO:0000256" key="7">
    <source>
        <dbReference type="ARBA" id="ARBA00023212"/>
    </source>
</evidence>
<evidence type="ECO:0000256" key="9">
    <source>
        <dbReference type="SAM" id="MobiDB-lite"/>
    </source>
</evidence>
<evidence type="ECO:0000313" key="13">
    <source>
        <dbReference type="WBParaSite" id="HNAJ_0000730301-mRNA-1"/>
    </source>
</evidence>